<feature type="transmembrane region" description="Helical" evidence="2">
    <location>
        <begin position="77"/>
        <end position="98"/>
    </location>
</feature>
<accession>A0A6F8YJJ8</accession>
<feature type="transmembrane region" description="Helical" evidence="2">
    <location>
        <begin position="193"/>
        <end position="210"/>
    </location>
</feature>
<name>A0A6F8YJJ8_9ACTN</name>
<dbReference type="Proteomes" id="UP000503011">
    <property type="component" value="Chromosome"/>
</dbReference>
<feature type="transmembrane region" description="Helical" evidence="2">
    <location>
        <begin position="222"/>
        <end position="241"/>
    </location>
</feature>
<feature type="transmembrane region" description="Helical" evidence="2">
    <location>
        <begin position="285"/>
        <end position="311"/>
    </location>
</feature>
<feature type="transmembrane region" description="Helical" evidence="2">
    <location>
        <begin position="51"/>
        <end position="71"/>
    </location>
</feature>
<keyword evidence="2" id="KW-0472">Membrane</keyword>
<feature type="region of interest" description="Disordered" evidence="1">
    <location>
        <begin position="443"/>
        <end position="469"/>
    </location>
</feature>
<organism evidence="3 4">
    <name type="scientific">Phytohabitans suffuscus</name>
    <dbReference type="NCBI Taxonomy" id="624315"/>
    <lineage>
        <taxon>Bacteria</taxon>
        <taxon>Bacillati</taxon>
        <taxon>Actinomycetota</taxon>
        <taxon>Actinomycetes</taxon>
        <taxon>Micromonosporales</taxon>
        <taxon>Micromonosporaceae</taxon>
    </lineage>
</organism>
<sequence length="469" mass="50870">MPRDRHGGVAAPPLLPPRPRRYRTFTSAAVETGAVLASAVRLLWRHWPVLFALYFAGAAAKAFIMIGAVQASKLSGVLGAMIIILGPVATLIALVLMLRVVRPSLPWLAAATADPQPDESGEAPRRPPTLMDHLASALVPFLAVYASWGYLQQDVSNYFYEVWADAFFNDARLFDDPGAVGRDFDQRLPFDPTFTLIAVVVVAVVLRWLLNTLRAGHRWPVLGILGAYLEVIWIMVSIAALNEARDPVTSWVRDRKVVQWLIDLWQRAVEALGPFTGAARSASEWLVGAIASADTVIVVPLAWLAVGAVVYGHKLAPPAPSGSELLRRASKRWNALPRPVRVVGANATSDLRERFTPLVHGVRTLAQAGLAPMLFFCISFLVAQTATEWLWEAERFLIGPRDLEEVWMPLSGPLSLFNDAVGVVLLVCLLAGAVDRVLRLQPAPAPSPSSDSADSSLADEGGQDVASRA</sequence>
<reference evidence="3 4" key="2">
    <citation type="submission" date="2020-03" db="EMBL/GenBank/DDBJ databases">
        <authorList>
            <person name="Ichikawa N."/>
            <person name="Kimura A."/>
            <person name="Kitahashi Y."/>
            <person name="Uohara A."/>
        </authorList>
    </citation>
    <scope>NUCLEOTIDE SEQUENCE [LARGE SCALE GENOMIC DNA]</scope>
    <source>
        <strain evidence="3 4">NBRC 105367</strain>
    </source>
</reference>
<dbReference type="AlphaFoldDB" id="A0A6F8YJJ8"/>
<dbReference type="KEGG" id="psuu:Psuf_035630"/>
<evidence type="ECO:0000313" key="3">
    <source>
        <dbReference type="EMBL" id="BCB86250.1"/>
    </source>
</evidence>
<keyword evidence="4" id="KW-1185">Reference proteome</keyword>
<evidence type="ECO:0000256" key="2">
    <source>
        <dbReference type="SAM" id="Phobius"/>
    </source>
</evidence>
<reference evidence="3 4" key="1">
    <citation type="submission" date="2020-03" db="EMBL/GenBank/DDBJ databases">
        <title>Whole genome shotgun sequence of Phytohabitans suffuscus NBRC 105367.</title>
        <authorList>
            <person name="Komaki H."/>
            <person name="Tamura T."/>
        </authorList>
    </citation>
    <scope>NUCLEOTIDE SEQUENCE [LARGE SCALE GENOMIC DNA]</scope>
    <source>
        <strain evidence="3 4">NBRC 105367</strain>
    </source>
</reference>
<feature type="transmembrane region" description="Helical" evidence="2">
    <location>
        <begin position="406"/>
        <end position="431"/>
    </location>
</feature>
<dbReference type="EMBL" id="AP022871">
    <property type="protein sequence ID" value="BCB86250.1"/>
    <property type="molecule type" value="Genomic_DNA"/>
</dbReference>
<gene>
    <name evidence="3" type="ORF">Psuf_035630</name>
</gene>
<evidence type="ECO:0000313" key="4">
    <source>
        <dbReference type="Proteomes" id="UP000503011"/>
    </source>
</evidence>
<keyword evidence="2" id="KW-0812">Transmembrane</keyword>
<feature type="transmembrane region" description="Helical" evidence="2">
    <location>
        <begin position="364"/>
        <end position="386"/>
    </location>
</feature>
<protein>
    <submittedName>
        <fullName evidence="3">Uncharacterized protein</fullName>
    </submittedName>
</protein>
<evidence type="ECO:0000256" key="1">
    <source>
        <dbReference type="SAM" id="MobiDB-lite"/>
    </source>
</evidence>
<feature type="compositionally biased region" description="Low complexity" evidence="1">
    <location>
        <begin position="448"/>
        <end position="459"/>
    </location>
</feature>
<proteinExistence type="predicted"/>
<feature type="transmembrane region" description="Helical" evidence="2">
    <location>
        <begin position="134"/>
        <end position="151"/>
    </location>
</feature>
<keyword evidence="2" id="KW-1133">Transmembrane helix</keyword>
<dbReference type="RefSeq" id="WP_173158128.1">
    <property type="nucleotide sequence ID" value="NZ_AP022871.1"/>
</dbReference>